<evidence type="ECO:0000256" key="1">
    <source>
        <dbReference type="SAM" id="Phobius"/>
    </source>
</evidence>
<keyword evidence="1" id="KW-0812">Transmembrane</keyword>
<name>A0A1G9W1S9_9BACT</name>
<feature type="transmembrane region" description="Helical" evidence="1">
    <location>
        <begin position="183"/>
        <end position="201"/>
    </location>
</feature>
<protein>
    <recommendedName>
        <fullName evidence="4">DUF2306 domain-containing protein</fullName>
    </recommendedName>
</protein>
<accession>A0A1G9W1S9</accession>
<feature type="transmembrane region" description="Helical" evidence="1">
    <location>
        <begin position="158"/>
        <end position="177"/>
    </location>
</feature>
<feature type="transmembrane region" description="Helical" evidence="1">
    <location>
        <begin position="66"/>
        <end position="85"/>
    </location>
</feature>
<keyword evidence="1" id="KW-0472">Membrane</keyword>
<feature type="transmembrane region" description="Helical" evidence="1">
    <location>
        <begin position="39"/>
        <end position="60"/>
    </location>
</feature>
<dbReference type="OrthoDB" id="5984490at2"/>
<feature type="transmembrane region" description="Helical" evidence="1">
    <location>
        <begin position="123"/>
        <end position="146"/>
    </location>
</feature>
<reference evidence="2 3" key="1">
    <citation type="submission" date="2016-10" db="EMBL/GenBank/DDBJ databases">
        <authorList>
            <person name="de Groot N.N."/>
        </authorList>
    </citation>
    <scope>NUCLEOTIDE SEQUENCE [LARGE SCALE GENOMIC DNA]</scope>
    <source>
        <strain evidence="2 3">DSM 21668</strain>
    </source>
</reference>
<dbReference type="RefSeq" id="WP_093207620.1">
    <property type="nucleotide sequence ID" value="NZ_FNGS01000009.1"/>
</dbReference>
<evidence type="ECO:0000313" key="3">
    <source>
        <dbReference type="Proteomes" id="UP000198901"/>
    </source>
</evidence>
<organism evidence="2 3">
    <name type="scientific">Siphonobacter aquaeclarae</name>
    <dbReference type="NCBI Taxonomy" id="563176"/>
    <lineage>
        <taxon>Bacteria</taxon>
        <taxon>Pseudomonadati</taxon>
        <taxon>Bacteroidota</taxon>
        <taxon>Cytophagia</taxon>
        <taxon>Cytophagales</taxon>
        <taxon>Cytophagaceae</taxon>
        <taxon>Siphonobacter</taxon>
    </lineage>
</organism>
<sequence>MSFLHSGNIFVHVAAGLLAIVLGTFALTTGKGGPAHRKFGRWFLMTLAVVVGTGLIGAVFFRASPFLLILTLLAGYVGYAGFRVVRFRERRLAVQDMLVAAGVLATGLGSQLLNPNISWNSSVITSTLSALVLVTVYDLLKYFWFFERWKKLWLYEHIYKMTSAFSALLSAFGGNVLRDYQPYSQLLPSVLGVGIFVWFWWRVGRGKQAV</sequence>
<proteinExistence type="predicted"/>
<dbReference type="EMBL" id="FNGS01000009">
    <property type="protein sequence ID" value="SDM78136.1"/>
    <property type="molecule type" value="Genomic_DNA"/>
</dbReference>
<keyword evidence="1" id="KW-1133">Transmembrane helix</keyword>
<evidence type="ECO:0000313" key="2">
    <source>
        <dbReference type="EMBL" id="SDM78136.1"/>
    </source>
</evidence>
<feature type="transmembrane region" description="Helical" evidence="1">
    <location>
        <begin position="97"/>
        <end position="117"/>
    </location>
</feature>
<evidence type="ECO:0008006" key="4">
    <source>
        <dbReference type="Google" id="ProtNLM"/>
    </source>
</evidence>
<dbReference type="Proteomes" id="UP000198901">
    <property type="component" value="Unassembled WGS sequence"/>
</dbReference>
<feature type="transmembrane region" description="Helical" evidence="1">
    <location>
        <begin position="6"/>
        <end position="27"/>
    </location>
</feature>
<dbReference type="AlphaFoldDB" id="A0A1G9W1S9"/>
<gene>
    <name evidence="2" type="ORF">SAMN04488090_4213</name>
</gene>
<keyword evidence="3" id="KW-1185">Reference proteome</keyword>